<keyword evidence="3" id="KW-0201">Cytochrome c-type biogenesis</keyword>
<protein>
    <submittedName>
        <fullName evidence="8">Heme ABC exporter ATP-binding protein CcmA</fullName>
    </submittedName>
</protein>
<keyword evidence="5" id="KW-1278">Translocase</keyword>
<dbReference type="InterPro" id="IPR017871">
    <property type="entry name" value="ABC_transporter-like_CS"/>
</dbReference>
<dbReference type="GO" id="GO:0005524">
    <property type="term" value="F:ATP binding"/>
    <property type="evidence" value="ECO:0007669"/>
    <property type="project" value="UniProtKB-KW"/>
</dbReference>
<dbReference type="SUPFAM" id="SSF52540">
    <property type="entry name" value="P-loop containing nucleoside triphosphate hydrolases"/>
    <property type="match status" value="1"/>
</dbReference>
<dbReference type="GO" id="GO:0017004">
    <property type="term" value="P:cytochrome complex assembly"/>
    <property type="evidence" value="ECO:0007669"/>
    <property type="project" value="UniProtKB-KW"/>
</dbReference>
<evidence type="ECO:0000256" key="4">
    <source>
        <dbReference type="ARBA" id="ARBA00022840"/>
    </source>
</evidence>
<dbReference type="GO" id="GO:0016887">
    <property type="term" value="F:ATP hydrolysis activity"/>
    <property type="evidence" value="ECO:0007669"/>
    <property type="project" value="InterPro"/>
</dbReference>
<dbReference type="AlphaFoldDB" id="A0A344PJK6"/>
<dbReference type="PANTHER" id="PTHR43499:SF1">
    <property type="entry name" value="ABC TRANSPORTER I FAMILY MEMBER 1"/>
    <property type="match status" value="1"/>
</dbReference>
<evidence type="ECO:0000313" key="8">
    <source>
        <dbReference type="EMBL" id="AXC49561.1"/>
    </source>
</evidence>
<dbReference type="Proteomes" id="UP000252023">
    <property type="component" value="Chromosome"/>
</dbReference>
<keyword evidence="9" id="KW-1185">Reference proteome</keyword>
<organism evidence="8 9">
    <name type="scientific">Paracoccus suum</name>
    <dbReference type="NCBI Taxonomy" id="2259340"/>
    <lineage>
        <taxon>Bacteria</taxon>
        <taxon>Pseudomonadati</taxon>
        <taxon>Pseudomonadota</taxon>
        <taxon>Alphaproteobacteria</taxon>
        <taxon>Rhodobacterales</taxon>
        <taxon>Paracoccaceae</taxon>
        <taxon>Paracoccus</taxon>
    </lineage>
</organism>
<dbReference type="EMBL" id="CP030918">
    <property type="protein sequence ID" value="AXC49561.1"/>
    <property type="molecule type" value="Genomic_DNA"/>
</dbReference>
<keyword evidence="4 8" id="KW-0067">ATP-binding</keyword>
<dbReference type="InterPro" id="IPR003439">
    <property type="entry name" value="ABC_transporter-like_ATP-bd"/>
</dbReference>
<dbReference type="KEGG" id="pars:DRW48_07535"/>
<dbReference type="InterPro" id="IPR005895">
    <property type="entry name" value="ABC_transptr_haem_export_CcmA"/>
</dbReference>
<dbReference type="Gene3D" id="3.40.50.300">
    <property type="entry name" value="P-loop containing nucleotide triphosphate hydrolases"/>
    <property type="match status" value="1"/>
</dbReference>
<dbReference type="PROSITE" id="PS00211">
    <property type="entry name" value="ABC_TRANSPORTER_1"/>
    <property type="match status" value="1"/>
</dbReference>
<dbReference type="PANTHER" id="PTHR43499">
    <property type="entry name" value="ABC TRANSPORTER I FAMILY MEMBER 1"/>
    <property type="match status" value="1"/>
</dbReference>
<dbReference type="Pfam" id="PF00005">
    <property type="entry name" value="ABC_tran"/>
    <property type="match status" value="1"/>
</dbReference>
<dbReference type="InterPro" id="IPR003593">
    <property type="entry name" value="AAA+_ATPase"/>
</dbReference>
<dbReference type="InterPro" id="IPR027417">
    <property type="entry name" value="P-loop_NTPase"/>
</dbReference>
<dbReference type="NCBIfam" id="TIGR01189">
    <property type="entry name" value="ccmA"/>
    <property type="match status" value="1"/>
</dbReference>
<keyword evidence="6" id="KW-0472">Membrane</keyword>
<evidence type="ECO:0000256" key="1">
    <source>
        <dbReference type="ARBA" id="ARBA00022448"/>
    </source>
</evidence>
<dbReference type="SMART" id="SM00382">
    <property type="entry name" value="AAA"/>
    <property type="match status" value="1"/>
</dbReference>
<keyword evidence="2" id="KW-0547">Nucleotide-binding</keyword>
<evidence type="ECO:0000256" key="6">
    <source>
        <dbReference type="ARBA" id="ARBA00023136"/>
    </source>
</evidence>
<evidence type="ECO:0000313" key="9">
    <source>
        <dbReference type="Proteomes" id="UP000252023"/>
    </source>
</evidence>
<evidence type="ECO:0000256" key="2">
    <source>
        <dbReference type="ARBA" id="ARBA00022741"/>
    </source>
</evidence>
<evidence type="ECO:0000259" key="7">
    <source>
        <dbReference type="PROSITE" id="PS50893"/>
    </source>
</evidence>
<proteinExistence type="predicted"/>
<feature type="domain" description="ABC transporter" evidence="7">
    <location>
        <begin position="5"/>
        <end position="211"/>
    </location>
</feature>
<accession>A0A344PJK6</accession>
<gene>
    <name evidence="8" type="primary">ccmA</name>
    <name evidence="8" type="ORF">DRW48_07535</name>
</gene>
<dbReference type="OrthoDB" id="9800654at2"/>
<dbReference type="RefSeq" id="WP_114075876.1">
    <property type="nucleotide sequence ID" value="NZ_CP030918.1"/>
</dbReference>
<evidence type="ECO:0000256" key="5">
    <source>
        <dbReference type="ARBA" id="ARBA00022967"/>
    </source>
</evidence>
<name>A0A344PJK6_9RHOB</name>
<reference evidence="9" key="1">
    <citation type="submission" date="2018-07" db="EMBL/GenBank/DDBJ databases">
        <title>Genome sequencing of Paracoccus sp. SC2-6.</title>
        <authorList>
            <person name="Heo J."/>
            <person name="Kim S.-J."/>
            <person name="Kwon S.-W."/>
        </authorList>
    </citation>
    <scope>NUCLEOTIDE SEQUENCE [LARGE SCALE GENOMIC DNA]</scope>
    <source>
        <strain evidence="9">SC2-6</strain>
    </source>
</reference>
<sequence length="211" mass="21838">MTALLTAYGLAVARGGARTLEGLDLTLHPGQALILRGPNGVGKTTLLRTIAGLQPAVAGRIDVQLDSIAYAAHADGLKSALTAAENLQFWREVFAGPAVAPALAAMDLAHLAQRPAHTLSAGQKRRLGLARLLVSGRPIWALDEPTVSLDAGSVALFAGVIRAHLAQGGAALIATHIDLGLPEARELDLVPYRAVPGRRTAAAASFDEVFA</sequence>
<dbReference type="GO" id="GO:0022857">
    <property type="term" value="F:transmembrane transporter activity"/>
    <property type="evidence" value="ECO:0007669"/>
    <property type="project" value="InterPro"/>
</dbReference>
<evidence type="ECO:0000256" key="3">
    <source>
        <dbReference type="ARBA" id="ARBA00022748"/>
    </source>
</evidence>
<keyword evidence="1" id="KW-0813">Transport</keyword>
<dbReference type="PROSITE" id="PS50893">
    <property type="entry name" value="ABC_TRANSPORTER_2"/>
    <property type="match status" value="1"/>
</dbReference>